<feature type="domain" description="Amidohydrolase-related" evidence="2">
    <location>
        <begin position="61"/>
        <end position="282"/>
    </location>
</feature>
<protein>
    <recommendedName>
        <fullName evidence="2">Amidohydrolase-related domain-containing protein</fullName>
    </recommendedName>
</protein>
<dbReference type="RefSeq" id="WP_108222013.1">
    <property type="nucleotide sequence ID" value="NZ_CP090021.1"/>
</dbReference>
<dbReference type="InterPro" id="IPR032465">
    <property type="entry name" value="ACMSD"/>
</dbReference>
<dbReference type="SUPFAM" id="SSF51556">
    <property type="entry name" value="Metallo-dependent hydrolases"/>
    <property type="match status" value="1"/>
</dbReference>
<proteinExistence type="predicted"/>
<dbReference type="OrthoDB" id="1407586at2"/>
<dbReference type="EMBL" id="QAOT01000018">
    <property type="protein sequence ID" value="PTR14083.1"/>
    <property type="molecule type" value="Genomic_DNA"/>
</dbReference>
<evidence type="ECO:0000313" key="4">
    <source>
        <dbReference type="Proteomes" id="UP000244060"/>
    </source>
</evidence>
<dbReference type="GO" id="GO:0016787">
    <property type="term" value="F:hydrolase activity"/>
    <property type="evidence" value="ECO:0007669"/>
    <property type="project" value="InterPro"/>
</dbReference>
<dbReference type="Pfam" id="PF04909">
    <property type="entry name" value="Amidohydro_2"/>
    <property type="match status" value="1"/>
</dbReference>
<evidence type="ECO:0000259" key="2">
    <source>
        <dbReference type="Pfam" id="PF04909"/>
    </source>
</evidence>
<keyword evidence="4" id="KW-1185">Reference proteome</keyword>
<dbReference type="Gene3D" id="3.20.20.140">
    <property type="entry name" value="Metal-dependent hydrolases"/>
    <property type="match status" value="1"/>
</dbReference>
<name>A0A2T5JV82_9RHOB</name>
<evidence type="ECO:0000256" key="1">
    <source>
        <dbReference type="ARBA" id="ARBA00023239"/>
    </source>
</evidence>
<evidence type="ECO:0000313" key="3">
    <source>
        <dbReference type="EMBL" id="PTR14083.1"/>
    </source>
</evidence>
<dbReference type="Proteomes" id="UP000244060">
    <property type="component" value="Unassembled WGS sequence"/>
</dbReference>
<gene>
    <name evidence="3" type="ORF">C8J28_11878</name>
</gene>
<comment type="caution">
    <text evidence="3">The sequence shown here is derived from an EMBL/GenBank/DDBJ whole genome shotgun (WGS) entry which is preliminary data.</text>
</comment>
<dbReference type="GO" id="GO:0016831">
    <property type="term" value="F:carboxy-lyase activity"/>
    <property type="evidence" value="ECO:0007669"/>
    <property type="project" value="InterPro"/>
</dbReference>
<dbReference type="PANTHER" id="PTHR21240">
    <property type="entry name" value="2-AMINO-3-CARBOXYLMUCONATE-6-SEMIALDEHYDE DECARBOXYLASE"/>
    <property type="match status" value="1"/>
</dbReference>
<organism evidence="3 4">
    <name type="scientific">Cereibacter azotoformans</name>
    <dbReference type="NCBI Taxonomy" id="43057"/>
    <lineage>
        <taxon>Bacteria</taxon>
        <taxon>Pseudomonadati</taxon>
        <taxon>Pseudomonadota</taxon>
        <taxon>Alphaproteobacteria</taxon>
        <taxon>Rhodobacterales</taxon>
        <taxon>Paracoccaceae</taxon>
        <taxon>Cereibacter</taxon>
    </lineage>
</organism>
<dbReference type="AlphaFoldDB" id="A0A2T5JV82"/>
<dbReference type="InterPro" id="IPR006680">
    <property type="entry name" value="Amidohydro-rel"/>
</dbReference>
<accession>A0A2T5JV82</accession>
<dbReference type="PANTHER" id="PTHR21240:SF19">
    <property type="entry name" value="CATALYTIC_ HYDROLASE"/>
    <property type="match status" value="1"/>
</dbReference>
<reference evidence="3 4" key="1">
    <citation type="submission" date="2018-04" db="EMBL/GenBank/DDBJ databases">
        <title>Genomic Encyclopedia of Type Strains, Phase III (KMG-III): the genomes of soil and plant-associated and newly described type strains.</title>
        <authorList>
            <person name="Whitman W."/>
        </authorList>
    </citation>
    <scope>NUCLEOTIDE SEQUENCE [LARGE SCALE GENOMIC DNA]</scope>
    <source>
        <strain evidence="3 4">KA25</strain>
    </source>
</reference>
<sequence>MLIDFSSRPPHPDFSPAAPHLENYRRVYQASERRSAASDAAQGLDSWLETYERLGARHVVLKARDLTTTFGFQISNEAVAEFIRAHGPRYVGFAGVDPWQADAVDRFDHAIRHLGLRGLNLQCFELKMRPDDERLFPLYEKAIDLGVPVNIHCGINFSTHTPMSIGRPEYLDNVMVRFPELRAVASPPGWPWVQELIGVAWRHPNLSIGVLAVRPKLLAKAHSGYEPLLQYGRTLLKEKIIFGSAFPMMPVETALAELDTLGLDADTRRLWLHDNAAGLLGLEPAGT</sequence>
<keyword evidence="1" id="KW-0456">Lyase</keyword>
<dbReference type="InterPro" id="IPR032466">
    <property type="entry name" value="Metal_Hydrolase"/>
</dbReference>